<evidence type="ECO:0000313" key="3">
    <source>
        <dbReference type="Proteomes" id="UP000256805"/>
    </source>
</evidence>
<reference evidence="2 3" key="1">
    <citation type="submission" date="2018-01" db="EMBL/GenBank/DDBJ databases">
        <authorList>
            <person name="Gaut B.S."/>
            <person name="Morton B.R."/>
            <person name="Clegg M.T."/>
            <person name="Duvall M.R."/>
        </authorList>
    </citation>
    <scope>NUCLEOTIDE SEQUENCE [LARGE SCALE GENOMIC DNA]</scope>
    <source>
        <strain evidence="2">Cupriavidus taiwanensis cmp 52</strain>
    </source>
</reference>
<feature type="compositionally biased region" description="Basic and acidic residues" evidence="1">
    <location>
        <begin position="147"/>
        <end position="172"/>
    </location>
</feature>
<organism evidence="2 3">
    <name type="scientific">Cupriavidus taiwanensis</name>
    <dbReference type="NCBI Taxonomy" id="164546"/>
    <lineage>
        <taxon>Bacteria</taxon>
        <taxon>Pseudomonadati</taxon>
        <taxon>Pseudomonadota</taxon>
        <taxon>Betaproteobacteria</taxon>
        <taxon>Burkholderiales</taxon>
        <taxon>Burkholderiaceae</taxon>
        <taxon>Cupriavidus</taxon>
    </lineage>
</organism>
<gene>
    <name evidence="2" type="ORF">CBM2634_A300031</name>
</gene>
<evidence type="ECO:0000256" key="1">
    <source>
        <dbReference type="SAM" id="MobiDB-lite"/>
    </source>
</evidence>
<dbReference type="Proteomes" id="UP000256805">
    <property type="component" value="Unassembled WGS sequence"/>
</dbReference>
<proteinExistence type="predicted"/>
<protein>
    <submittedName>
        <fullName evidence="2">Uncharacterized protein</fullName>
    </submittedName>
</protein>
<dbReference type="EMBL" id="OVTA01000024">
    <property type="protein sequence ID" value="SPR98641.1"/>
    <property type="molecule type" value="Genomic_DNA"/>
</dbReference>
<accession>A0A375J1Z7</accession>
<name>A0A375J1Z7_9BURK</name>
<dbReference type="AlphaFoldDB" id="A0A375J1Z7"/>
<sequence length="210" mass="22340">MPMAVPPAAVMVSAAAWMRSAVRLISASRAPARAKPWAMPRLMPDEAPATNTVLPAKASGRKALGMGGPFRSEAGRMQARASAGGAAARQVSRDGAWRSPCVCYRVRPPPQHGGTARASGGACGILTRSRDSFFLRGRCAVRGKRTRRDDAGIRSVGPDHRKLLSGKGKTDAGWHGLEAAGQRAIRRRGTPSSEKRKPAHRCSVRAACRR</sequence>
<feature type="region of interest" description="Disordered" evidence="1">
    <location>
        <begin position="147"/>
        <end position="210"/>
    </location>
</feature>
<feature type="compositionally biased region" description="Basic residues" evidence="1">
    <location>
        <begin position="197"/>
        <end position="210"/>
    </location>
</feature>
<evidence type="ECO:0000313" key="2">
    <source>
        <dbReference type="EMBL" id="SPR98641.1"/>
    </source>
</evidence>